<gene>
    <name evidence="8" type="ORF">GCM10010315_09610</name>
</gene>
<keyword evidence="9" id="KW-1185">Reference proteome</keyword>
<sequence length="2085" mass="215902">MLTRPVVLGLPALSIGGLSENWLLREAGDIHWALIGEHFGLPVAQLTDADGVRLLPAFVRAAVTATDSLKSFAEHDEGELSGTLSRLDEHTFVGDIRFATATAHVDVRLLTSFVRRGTGNWLVPATPQHPGGTTAAEADPGHLRFHEEFLAQRSLVPEGAGLYSDTYELNPFADVNAAGLLYFASYPHINDRGERKFAQSRVPGAEWATEAATLGRDIVYLGNCGLDEAVRYRLDDCRPEGDDRVVLTSSLLRERDGRPLARIRTVKALARPAHFAPLWDGSTAVAGPRPEAPRPTATVPDDVEALLLPVMERVLEQPAGSLTADDDLRPHGLDSLALSEAAVRAADEAGLDIDPSTMFQAFTVAAMARVLRGERPAPAPAPLPAAPASGAGAPIAVIGMAGRFPGAPSVPELWELLGRDEDAVRDIPADRWDATAHPGLIGRAALLDDIRRFDHEFFSISPREAALMDPQQRLLLEVAWATAEDAGVDPTTLAGTRTGVYAGVCHSDYAAVLAEHAGHDEPHLSVAVSPSLVANRLSYALGLRGPSVAVDTLCSSSLVAVAQAVAALRAGECDQAFAGGVNVLADPARQRAYQRTGVLSPRGRCHTFDDDADGYVRGEGVAALLLKPLDRALADGDRVHAVIRGAAVNHGGQAQSFTAPNPDAQADLLVTAYNEAGVDPATIGYIEAHGTGTRLGDPIEISGMVAAFERLYDQWGHPRPAAPHCGVGSVKTSIGHLEAAAGVAGMIKVILAMRHRTLPASRNVRRPNRMIKTEGTPLRLQLSRETWQAPAGGAPRRAGVSSFGMGGTNAHVVLEEAPTAPAAADTGAPVVVPVSARTPQALRQAVAALLDVVRSADAPPLASIARTMRTGRADLPCRIAVEAADLGELAAALASVLDGTAPPAGADPDSQPVPDAPPVSLPTYPFARDQHWAAPVPGAALLTTTWQDAPAPAADTPHDGRLLVVTTDPHLARTVLAERALAHAPGDPLPDLDGLTGIVDLVDWTAPGTLVAERILLLQQVLAALPRTGLRCVHVSGTHRSEVAGFYRSLSGEFTTVHSRTVRVDGGTADLAAAVRAETAATDRETEIRYEGSRRRRPVAAFAPAPAGDDLLAGTDRGAVLITGGLGGIGLRLAAHLADRGARHIVLVGRSRMPVRNQWAALAADPATDPALRERLTALLALVERGVTLTVRTDALDDVTSLRRLIGRVRKQAGGLHAVFHCAGVMDQPASFLSRTPDDIAQVLRPKTDGLRVLWSAFGQQLPRLMVLFSSVAAAAPRLGAGYLDYAAANTVLDDFATDHAGEPGCTVRSLRWPLWRGVGMGSDRTSAAGALGIPDLTADDALELLDLALRTPAEPVLLPCRVERSAVPTAELYLAPGHPARVGGPGYATAGSGPVQPGPSAGAGHAAPGVAPVGAGQSAPAVASAGADHLGPAVASDPFLPSGPSAGAGHAAPASAGPAGAPAPAVDLDRLVAVVARTTRVDAALLGPDTVLGDVGVDSLLMAELVRELEVELGHPVDPSLLQDHPTLAGLAAALGASVTSPAPGPDAAPATGPLPAPGPAAAPVTGPDSAPGPAAASAIGHGPAAGVVTPAPSPAAQAAPPAAAAPVPATAAAAGAAGGKPVPIAVIGMGCRLPGAADPAALWEVLLAGRDVVTEVPADRWDVGALYSPDDAPGRSRSRWGGFLEDAALFDPEFFGFDDEGARHLDPLARKALEVSVECLRDAGYREDELRGRPVGVFVGTRTGNHRVHLQPPTRAYIAGVNQNFVAAHISHFLDLTGPNLVVDSACSSSLVSIHLAAQSLASGESAMALAGGVDLLFDEEPYLMLSAGKALSPSGRCRTFDEAADGLVPGEGAGMVLLKRLEDALRDGDRVLAVVEASGVNNDGRTMGHTTPSGAAQRALVAGTLARGGIDARSIGYVEAHGTGTMIGDPIELQALTAVHRTYTDDRGYCGIGSVKSTMGHLLSAAGVAGFIKAVQMLRHGRLVPTLHCRRPNPRFAFDESPFFPVTQVADLPAGSRVAVSAFGFGGTNAHVVLGPGTPGEPGRAPLDPPVYRRRRFWRLPAAPGADAAPPVRSARLDLSFT</sequence>
<evidence type="ECO:0000256" key="2">
    <source>
        <dbReference type="ARBA" id="ARBA00022553"/>
    </source>
</evidence>
<dbReference type="SMART" id="SM00825">
    <property type="entry name" value="PKS_KS"/>
    <property type="match status" value="2"/>
</dbReference>
<comment type="caution">
    <text evidence="8">The sequence shown here is derived from an EMBL/GenBank/DDBJ whole genome shotgun (WGS) entry which is preliminary data.</text>
</comment>
<dbReference type="Pfam" id="PF08659">
    <property type="entry name" value="KR"/>
    <property type="match status" value="1"/>
</dbReference>
<dbReference type="InterPro" id="IPR057326">
    <property type="entry name" value="KR_dom"/>
</dbReference>
<dbReference type="SMART" id="SM00822">
    <property type="entry name" value="PKS_KR"/>
    <property type="match status" value="1"/>
</dbReference>
<dbReference type="Pfam" id="PF02801">
    <property type="entry name" value="Ketoacyl-synt_C"/>
    <property type="match status" value="2"/>
</dbReference>
<keyword evidence="2" id="KW-0597">Phosphoprotein</keyword>
<feature type="domain" description="Ketosynthase family 3 (KS3)" evidence="7">
    <location>
        <begin position="392"/>
        <end position="816"/>
    </location>
</feature>
<keyword evidence="1" id="KW-0596">Phosphopantetheine</keyword>
<evidence type="ECO:0000259" key="7">
    <source>
        <dbReference type="PROSITE" id="PS52004"/>
    </source>
</evidence>
<dbReference type="SUPFAM" id="SSF53901">
    <property type="entry name" value="Thiolase-like"/>
    <property type="match status" value="2"/>
</dbReference>
<dbReference type="InterPro" id="IPR006162">
    <property type="entry name" value="Ppantetheine_attach_site"/>
</dbReference>
<evidence type="ECO:0000259" key="6">
    <source>
        <dbReference type="PROSITE" id="PS50075"/>
    </source>
</evidence>
<protein>
    <recommendedName>
        <fullName evidence="10">SDR family NAD(P)-dependent oxidoreductase</fullName>
    </recommendedName>
</protein>
<dbReference type="PROSITE" id="PS00012">
    <property type="entry name" value="PHOSPHOPANTETHEINE"/>
    <property type="match status" value="1"/>
</dbReference>
<keyword evidence="3" id="KW-0808">Transferase</keyword>
<dbReference type="InterPro" id="IPR020806">
    <property type="entry name" value="PKS_PP-bd"/>
</dbReference>
<dbReference type="PROSITE" id="PS00606">
    <property type="entry name" value="KS3_1"/>
    <property type="match status" value="1"/>
</dbReference>
<dbReference type="Pfam" id="PF00109">
    <property type="entry name" value="ketoacyl-synt"/>
    <property type="match status" value="2"/>
</dbReference>
<dbReference type="Proteomes" id="UP001500886">
    <property type="component" value="Unassembled WGS sequence"/>
</dbReference>
<dbReference type="Gene3D" id="1.10.1200.10">
    <property type="entry name" value="ACP-like"/>
    <property type="match status" value="2"/>
</dbReference>
<feature type="compositionally biased region" description="Low complexity" evidence="5">
    <location>
        <begin position="1563"/>
        <end position="1580"/>
    </location>
</feature>
<reference evidence="9" key="1">
    <citation type="journal article" date="2019" name="Int. J. Syst. Evol. Microbiol.">
        <title>The Global Catalogue of Microorganisms (GCM) 10K type strain sequencing project: providing services to taxonomists for standard genome sequencing and annotation.</title>
        <authorList>
            <consortium name="The Broad Institute Genomics Platform"/>
            <consortium name="The Broad Institute Genome Sequencing Center for Infectious Disease"/>
            <person name="Wu L."/>
            <person name="Ma J."/>
        </authorList>
    </citation>
    <scope>NUCLEOTIDE SEQUENCE [LARGE SCALE GENOMIC DNA]</scope>
    <source>
        <strain evidence="9">JCM 4542</strain>
    </source>
</reference>
<dbReference type="InterPro" id="IPR018201">
    <property type="entry name" value="Ketoacyl_synth_AS"/>
</dbReference>
<dbReference type="Gene3D" id="3.40.50.720">
    <property type="entry name" value="NAD(P)-binding Rossmann-like Domain"/>
    <property type="match status" value="1"/>
</dbReference>
<evidence type="ECO:0000313" key="9">
    <source>
        <dbReference type="Proteomes" id="UP001500886"/>
    </source>
</evidence>
<keyword evidence="4" id="KW-0012">Acyltransferase</keyword>
<dbReference type="InterPro" id="IPR014030">
    <property type="entry name" value="Ketoacyl_synth_N"/>
</dbReference>
<dbReference type="Gene3D" id="3.10.129.10">
    <property type="entry name" value="Hotdog Thioesterase"/>
    <property type="match status" value="1"/>
</dbReference>
<feature type="compositionally biased region" description="Low complexity" evidence="5">
    <location>
        <begin position="1399"/>
        <end position="1418"/>
    </location>
</feature>
<dbReference type="Pfam" id="PF00550">
    <property type="entry name" value="PP-binding"/>
    <property type="match status" value="2"/>
</dbReference>
<dbReference type="PROSITE" id="PS50075">
    <property type="entry name" value="CARRIER"/>
    <property type="match status" value="2"/>
</dbReference>
<feature type="region of interest" description="Disordered" evidence="5">
    <location>
        <begin position="1386"/>
        <end position="1418"/>
    </location>
</feature>
<evidence type="ECO:0000256" key="5">
    <source>
        <dbReference type="SAM" id="MobiDB-lite"/>
    </source>
</evidence>
<evidence type="ECO:0000256" key="4">
    <source>
        <dbReference type="ARBA" id="ARBA00023315"/>
    </source>
</evidence>
<dbReference type="NCBIfam" id="TIGR04098">
    <property type="entry name" value="LnmK_bifunc"/>
    <property type="match status" value="1"/>
</dbReference>
<evidence type="ECO:0000256" key="1">
    <source>
        <dbReference type="ARBA" id="ARBA00022450"/>
    </source>
</evidence>
<dbReference type="Gene3D" id="3.40.47.10">
    <property type="match status" value="2"/>
</dbReference>
<evidence type="ECO:0000313" key="8">
    <source>
        <dbReference type="EMBL" id="GAA2710202.1"/>
    </source>
</evidence>
<dbReference type="EMBL" id="BAAASL010000003">
    <property type="protein sequence ID" value="GAA2710202.1"/>
    <property type="molecule type" value="Genomic_DNA"/>
</dbReference>
<dbReference type="CDD" id="cd00833">
    <property type="entry name" value="PKS"/>
    <property type="match status" value="2"/>
</dbReference>
<dbReference type="SUPFAM" id="SSF51735">
    <property type="entry name" value="NAD(P)-binding Rossmann-fold domains"/>
    <property type="match status" value="2"/>
</dbReference>
<dbReference type="InterPro" id="IPR020841">
    <property type="entry name" value="PKS_Beta-ketoAc_synthase_dom"/>
</dbReference>
<evidence type="ECO:0000256" key="3">
    <source>
        <dbReference type="ARBA" id="ARBA00022679"/>
    </source>
</evidence>
<accession>A0ABP6G2G8</accession>
<organism evidence="8 9">
    <name type="scientific">Streptomyces luteosporeus</name>
    <dbReference type="NCBI Taxonomy" id="173856"/>
    <lineage>
        <taxon>Bacteria</taxon>
        <taxon>Bacillati</taxon>
        <taxon>Actinomycetota</taxon>
        <taxon>Actinomycetes</taxon>
        <taxon>Kitasatosporales</taxon>
        <taxon>Streptomycetaceae</taxon>
        <taxon>Streptomyces</taxon>
    </lineage>
</organism>
<feature type="domain" description="Ketosynthase family 3 (KS3)" evidence="7">
    <location>
        <begin position="1623"/>
        <end position="2039"/>
    </location>
</feature>
<dbReference type="InterPro" id="IPR050091">
    <property type="entry name" value="PKS_NRPS_Biosynth_Enz"/>
</dbReference>
<dbReference type="InterPro" id="IPR036291">
    <property type="entry name" value="NAD(P)-bd_dom_sf"/>
</dbReference>
<feature type="compositionally biased region" description="Pro residues" evidence="5">
    <location>
        <begin position="1544"/>
        <end position="1562"/>
    </location>
</feature>
<feature type="region of interest" description="Disordered" evidence="5">
    <location>
        <begin position="1435"/>
        <end position="1463"/>
    </location>
</feature>
<dbReference type="SUPFAM" id="SSF47336">
    <property type="entry name" value="ACP-like"/>
    <property type="match status" value="2"/>
</dbReference>
<feature type="domain" description="Carrier" evidence="6">
    <location>
        <begin position="301"/>
        <end position="375"/>
    </location>
</feature>
<dbReference type="PANTHER" id="PTHR43775:SF37">
    <property type="entry name" value="SI:DKEY-61P9.11"/>
    <property type="match status" value="1"/>
</dbReference>
<dbReference type="InterPro" id="IPR024091">
    <property type="entry name" value="LnmK-like_bifun_acyl/decarbox"/>
</dbReference>
<proteinExistence type="predicted"/>
<dbReference type="InterPro" id="IPR014031">
    <property type="entry name" value="Ketoacyl_synth_C"/>
</dbReference>
<feature type="compositionally biased region" description="Low complexity" evidence="5">
    <location>
        <begin position="1443"/>
        <end position="1463"/>
    </location>
</feature>
<dbReference type="Gene3D" id="1.10.1240.100">
    <property type="match status" value="1"/>
</dbReference>
<dbReference type="InterPro" id="IPR032821">
    <property type="entry name" value="PKS_assoc"/>
</dbReference>
<dbReference type="InterPro" id="IPR009081">
    <property type="entry name" value="PP-bd_ACP"/>
</dbReference>
<feature type="region of interest" description="Disordered" evidence="5">
    <location>
        <begin position="1542"/>
        <end position="1580"/>
    </location>
</feature>
<feature type="domain" description="Carrier" evidence="6">
    <location>
        <begin position="1466"/>
        <end position="1540"/>
    </location>
</feature>
<name>A0ABP6G2G8_9ACTN</name>
<evidence type="ECO:0008006" key="10">
    <source>
        <dbReference type="Google" id="ProtNLM"/>
    </source>
</evidence>
<dbReference type="InterPro" id="IPR036736">
    <property type="entry name" value="ACP-like_sf"/>
</dbReference>
<dbReference type="SMART" id="SM00823">
    <property type="entry name" value="PKS_PP"/>
    <property type="match status" value="2"/>
</dbReference>
<dbReference type="Pfam" id="PF16197">
    <property type="entry name" value="KAsynt_C_assoc"/>
    <property type="match status" value="2"/>
</dbReference>
<dbReference type="InterPro" id="IPR016039">
    <property type="entry name" value="Thiolase-like"/>
</dbReference>
<dbReference type="InterPro" id="IPR013968">
    <property type="entry name" value="PKS_KR"/>
</dbReference>
<dbReference type="PROSITE" id="PS52004">
    <property type="entry name" value="KS3_2"/>
    <property type="match status" value="2"/>
</dbReference>
<dbReference type="PANTHER" id="PTHR43775">
    <property type="entry name" value="FATTY ACID SYNTHASE"/>
    <property type="match status" value="1"/>
</dbReference>